<feature type="domain" description="TPM" evidence="3">
    <location>
        <begin position="67"/>
        <end position="179"/>
    </location>
</feature>
<dbReference type="EMBL" id="CP066802">
    <property type="protein sequence ID" value="QQM67164.1"/>
    <property type="molecule type" value="Genomic_DNA"/>
</dbReference>
<dbReference type="Proteomes" id="UP000595895">
    <property type="component" value="Chromosome"/>
</dbReference>
<name>A0A7T7M925_9ACTO</name>
<evidence type="ECO:0000256" key="2">
    <source>
        <dbReference type="SAM" id="SignalP"/>
    </source>
</evidence>
<sequence length="709" mass="72399">MTKNQPPRTAVPRKTALGLACATLATAPLLVAPPAAAAAAPAGAAVAVQGTVLAADRTTSTTVKGHVTDDAGILDREEAAEVVAQVRKDGAALWVVTMRDSSTTADKWAARAWEDSGFGTQDLLLVINVPDSGVNTFSFDGSRNNSVWSASKRQQAAAAIQEKLSQGEYDDAVAAVAKAGRSAGGSSDRSADDSSDESAIDGGALVGAAAALGGGAAAVGGVMAYRRARKRKQAAGPGVPADGSQVSTEQLQKQAGAALVATDNAVRAAAEELAYAQAQFGLSATDSFSQALERAQEHVTASFELRKRLDDDVPETEQQQRAMLGEIIRRCESAHQELKAQEGEFSRRRGIEANLPTALAETRQRAEETAGAIEQSRSVLVTLQAIYPTSSLASVASAPEQAERLLAAARTALAQAQTSVESGQQAAAVEQVRIAQASIGQAGTLAAQVTSTRERLEGAAQALVQAISSISADLTDAKRLEQRVPAAVLEPLVKDAEQAVAAGRQASGSDSNSDPLAALDRLAKAESALDQALASAREAEENDRRAATQLAGRLSRLSSQVEAVTTYITTNRGAVGPQARTALSEASRHLATATAQQRSEPSAALAEVAAAEPLVAQAQSLAEADVRHSSYQQGPWGSGGHGPFGGNGGRGGGIDLGSLVLGGILLGGGRGGYGGWGSSGDRDWDFDLGDILGGGGDGGGFGGGFGGRF</sequence>
<dbReference type="Gene3D" id="3.10.310.50">
    <property type="match status" value="1"/>
</dbReference>
<feature type="signal peptide" evidence="2">
    <location>
        <begin position="1"/>
        <end position="37"/>
    </location>
</feature>
<keyword evidence="2" id="KW-0732">Signal</keyword>
<evidence type="ECO:0000313" key="5">
    <source>
        <dbReference type="Proteomes" id="UP000595895"/>
    </source>
</evidence>
<dbReference type="Pfam" id="PF04536">
    <property type="entry name" value="TPM_phosphatase"/>
    <property type="match status" value="1"/>
</dbReference>
<feature type="compositionally biased region" description="Gly residues" evidence="1">
    <location>
        <begin position="636"/>
        <end position="649"/>
    </location>
</feature>
<feature type="chain" id="PRO_5039065597" evidence="2">
    <location>
        <begin position="38"/>
        <end position="709"/>
    </location>
</feature>
<accession>A0A7T7M925</accession>
<dbReference type="InterPro" id="IPR007621">
    <property type="entry name" value="TPM_dom"/>
</dbReference>
<dbReference type="RefSeq" id="WP_200275513.1">
    <property type="nucleotide sequence ID" value="NZ_CP066802.1"/>
</dbReference>
<protein>
    <submittedName>
        <fullName evidence="4">TPM domain-containing protein</fullName>
    </submittedName>
</protein>
<evidence type="ECO:0000313" key="4">
    <source>
        <dbReference type="EMBL" id="QQM67164.1"/>
    </source>
</evidence>
<feature type="region of interest" description="Disordered" evidence="1">
    <location>
        <begin position="630"/>
        <end position="649"/>
    </location>
</feature>
<keyword evidence="5" id="KW-1185">Reference proteome</keyword>
<reference evidence="4 5" key="1">
    <citation type="submission" date="2020-12" db="EMBL/GenBank/DDBJ databases">
        <authorList>
            <person name="Zhou J."/>
        </authorList>
    </citation>
    <scope>NUCLEOTIDE SEQUENCE [LARGE SCALE GENOMIC DNA]</scope>
    <source>
        <strain evidence="4 5">CCUG 61299</strain>
    </source>
</reference>
<organism evidence="4 5">
    <name type="scientific">Actinomyces weissii</name>
    <dbReference type="NCBI Taxonomy" id="675090"/>
    <lineage>
        <taxon>Bacteria</taxon>
        <taxon>Bacillati</taxon>
        <taxon>Actinomycetota</taxon>
        <taxon>Actinomycetes</taxon>
        <taxon>Actinomycetales</taxon>
        <taxon>Actinomycetaceae</taxon>
        <taxon>Actinomyces</taxon>
    </lineage>
</organism>
<gene>
    <name evidence="4" type="ORF">JG540_09120</name>
</gene>
<evidence type="ECO:0000256" key="1">
    <source>
        <dbReference type="SAM" id="MobiDB-lite"/>
    </source>
</evidence>
<dbReference type="KEGG" id="awe:JG540_09120"/>
<evidence type="ECO:0000259" key="3">
    <source>
        <dbReference type="Pfam" id="PF04536"/>
    </source>
</evidence>
<dbReference type="AlphaFoldDB" id="A0A7T7M925"/>
<proteinExistence type="predicted"/>